<dbReference type="EMBL" id="JAARZS010000006">
    <property type="protein sequence ID" value="MBC2283424.1"/>
    <property type="molecule type" value="Genomic_DNA"/>
</dbReference>
<evidence type="ECO:0000313" key="15">
    <source>
        <dbReference type="EMBL" id="MBC2117664.1"/>
    </source>
</evidence>
<dbReference type="Proteomes" id="UP000546806">
    <property type="component" value="Unassembled WGS sequence"/>
</dbReference>
<proteinExistence type="predicted"/>
<dbReference type="OrthoDB" id="2440739at2"/>
<keyword evidence="1" id="KW-1133">Transmembrane helix</keyword>
<dbReference type="EMBL" id="JAARYD010000003">
    <property type="protein sequence ID" value="MBC2176496.1"/>
    <property type="molecule type" value="Genomic_DNA"/>
</dbReference>
<comment type="caution">
    <text evidence="2">The sequence shown here is derived from an EMBL/GenBank/DDBJ whole genome shotgun (WGS) entry which is preliminary data.</text>
</comment>
<evidence type="ECO:0000313" key="34">
    <source>
        <dbReference type="Proteomes" id="UP000544413"/>
    </source>
</evidence>
<dbReference type="Proteomes" id="UP000585696">
    <property type="component" value="Unassembled WGS sequence"/>
</dbReference>
<evidence type="ECO:0000313" key="45">
    <source>
        <dbReference type="Proteomes" id="UP000591929"/>
    </source>
</evidence>
<evidence type="ECO:0000313" key="22">
    <source>
        <dbReference type="EMBL" id="MBC2311520.1"/>
    </source>
</evidence>
<dbReference type="Proteomes" id="UP000546244">
    <property type="component" value="Unassembled WGS sequence"/>
</dbReference>
<dbReference type="Proteomes" id="UP000543005">
    <property type="component" value="Unassembled WGS sequence"/>
</dbReference>
<dbReference type="eggNOG" id="ENOG5033CMT">
    <property type="taxonomic scope" value="Bacteria"/>
</dbReference>
<dbReference type="EMBL" id="JAASWV010000016">
    <property type="protein sequence ID" value="MBC2311520.1"/>
    <property type="molecule type" value="Genomic_DNA"/>
</dbReference>
<organism evidence="2 24">
    <name type="scientific">Listeria booriae</name>
    <dbReference type="NCBI Taxonomy" id="1552123"/>
    <lineage>
        <taxon>Bacteria</taxon>
        <taxon>Bacillati</taxon>
        <taxon>Bacillota</taxon>
        <taxon>Bacilli</taxon>
        <taxon>Bacillales</taxon>
        <taxon>Listeriaceae</taxon>
        <taxon>Listeria</taxon>
    </lineage>
</organism>
<feature type="transmembrane region" description="Helical" evidence="1">
    <location>
        <begin position="32"/>
        <end position="52"/>
    </location>
</feature>
<keyword evidence="24" id="KW-1185">Reference proteome</keyword>
<evidence type="ECO:0000313" key="28">
    <source>
        <dbReference type="Proteomes" id="UP000533953"/>
    </source>
</evidence>
<keyword evidence="1" id="KW-0812">Transmembrane</keyword>
<evidence type="ECO:0000313" key="6">
    <source>
        <dbReference type="EMBL" id="MBC1400048.1"/>
    </source>
</evidence>
<dbReference type="Proteomes" id="UP000547643">
    <property type="component" value="Unassembled WGS sequence"/>
</dbReference>
<dbReference type="EMBL" id="JAARUV010000001">
    <property type="protein sequence ID" value="MBC1778440.1"/>
    <property type="molecule type" value="Genomic_DNA"/>
</dbReference>
<evidence type="ECO:0000313" key="7">
    <source>
        <dbReference type="EMBL" id="MBC1491895.1"/>
    </source>
</evidence>
<dbReference type="Proteomes" id="UP000565628">
    <property type="component" value="Unassembled WGS sequence"/>
</dbReference>
<evidence type="ECO:0000313" key="3">
    <source>
        <dbReference type="EMBL" id="MBC1318292.1"/>
    </source>
</evidence>
<reference evidence="25 26" key="2">
    <citation type="submission" date="2020-03" db="EMBL/GenBank/DDBJ databases">
        <title>Soil Listeria distribution.</title>
        <authorList>
            <person name="Liao J."/>
            <person name="Wiedmann M."/>
        </authorList>
    </citation>
    <scope>NUCLEOTIDE SEQUENCE [LARGE SCALE GENOMIC DNA]</scope>
    <source>
        <strain evidence="22 41">FSL L7-0039</strain>
        <strain evidence="21 32">FSL L7-0051</strain>
        <strain evidence="20 43">FSL L7-0054</strain>
        <strain evidence="18 40">FSL L7-0149</strain>
        <strain evidence="19 39">FSL L7-0153</strain>
        <strain evidence="16 25">FSL L7-0245</strain>
        <strain evidence="17 30">FSL L7-0259</strain>
        <strain evidence="15 26">FSL L7-0360</strain>
        <strain evidence="14 36">FSL L7-0435</strain>
        <strain evidence="12 29">FSL L7-0978</strain>
        <strain evidence="13 38">FSL L7-0990</strain>
        <strain evidence="11 37">FSL L7-1017</strain>
        <strain evidence="10 42">FSL L7-1299</strain>
        <strain evidence="8 31">FSL L7-1387</strain>
        <strain evidence="9 44">FSL L7-1427</strain>
        <strain evidence="7 28">FSL L7-1547</strain>
        <strain evidence="6 34">FSL L7-1658</strain>
        <strain evidence="5 45">FSL L7-1681</strain>
        <strain evidence="3 33">FSL L7-1816</strain>
        <strain evidence="4 27">FSL L7-1833</strain>
        <strain evidence="23 35">FSL L7-1850</strain>
    </source>
</reference>
<dbReference type="Pfam" id="PF11151">
    <property type="entry name" value="DUF2929"/>
    <property type="match status" value="1"/>
</dbReference>
<evidence type="ECO:0000313" key="40">
    <source>
        <dbReference type="Proteomes" id="UP000553016"/>
    </source>
</evidence>
<evidence type="ECO:0000313" key="38">
    <source>
        <dbReference type="Proteomes" id="UP000548082"/>
    </source>
</evidence>
<evidence type="ECO:0000313" key="30">
    <source>
        <dbReference type="Proteomes" id="UP000541735"/>
    </source>
</evidence>
<dbReference type="Proteomes" id="UP000532866">
    <property type="component" value="Unassembled WGS sequence"/>
</dbReference>
<dbReference type="EMBL" id="JAARPL010000007">
    <property type="protein sequence ID" value="MBC1372819.1"/>
    <property type="molecule type" value="Genomic_DNA"/>
</dbReference>
<evidence type="ECO:0000313" key="18">
    <source>
        <dbReference type="EMBL" id="MBC2241686.1"/>
    </source>
</evidence>
<dbReference type="EMBL" id="JAARSH010000001">
    <property type="protein sequence ID" value="MBC1614893.1"/>
    <property type="molecule type" value="Genomic_DNA"/>
</dbReference>
<evidence type="ECO:0000313" key="23">
    <source>
        <dbReference type="EMBL" id="MBC2373064.1"/>
    </source>
</evidence>
<dbReference type="EMBL" id="JAARPT010000001">
    <property type="protein sequence ID" value="MBC1400048.1"/>
    <property type="molecule type" value="Genomic_DNA"/>
</dbReference>
<evidence type="ECO:0000256" key="1">
    <source>
        <dbReference type="SAM" id="Phobius"/>
    </source>
</evidence>
<dbReference type="EMBL" id="JAASTX010000009">
    <property type="protein sequence ID" value="MBC1491895.1"/>
    <property type="molecule type" value="Genomic_DNA"/>
</dbReference>
<dbReference type="Proteomes" id="UP000529446">
    <property type="component" value="Unassembled WGS sequence"/>
</dbReference>
<evidence type="ECO:0000313" key="19">
    <source>
        <dbReference type="EMBL" id="MBC2245190.1"/>
    </source>
</evidence>
<dbReference type="EMBL" id="JAARMV010000003">
    <property type="protein sequence ID" value="MBC2373064.1"/>
    <property type="molecule type" value="Genomic_DNA"/>
</dbReference>
<dbReference type="EMBL" id="JAARWW010000003">
    <property type="protein sequence ID" value="MBC2003558.1"/>
    <property type="molecule type" value="Genomic_DNA"/>
</dbReference>
<dbReference type="Proteomes" id="UP000544413">
    <property type="component" value="Unassembled WGS sequence"/>
</dbReference>
<evidence type="ECO:0000313" key="36">
    <source>
        <dbReference type="Proteomes" id="UP000546806"/>
    </source>
</evidence>
<protein>
    <submittedName>
        <fullName evidence="3">YjzD family protein</fullName>
    </submittedName>
</protein>
<dbReference type="InterPro" id="IPR021324">
    <property type="entry name" value="DUF2929"/>
</dbReference>
<dbReference type="EMBL" id="JAARRW010000001">
    <property type="protein sequence ID" value="MBC1561149.1"/>
    <property type="molecule type" value="Genomic_DNA"/>
</dbReference>
<sequence length="62" mass="7063">MRYIVTFFWVFILAQMSEYVAASVIATTYDFTMGTIMAVAISIAIFLIPVLMPKESETYDIK</sequence>
<evidence type="ECO:0000313" key="32">
    <source>
        <dbReference type="Proteomes" id="UP000543005"/>
    </source>
</evidence>
<evidence type="ECO:0000313" key="10">
    <source>
        <dbReference type="EMBL" id="MBC1614893.1"/>
    </source>
</evidence>
<evidence type="ECO:0000313" key="11">
    <source>
        <dbReference type="EMBL" id="MBC1778440.1"/>
    </source>
</evidence>
<dbReference type="EMBL" id="JAAROL010000006">
    <property type="protein sequence ID" value="MBC1333127.1"/>
    <property type="molecule type" value="Genomic_DNA"/>
</dbReference>
<keyword evidence="1" id="KW-0472">Membrane</keyword>
<evidence type="ECO:0000313" key="27">
    <source>
        <dbReference type="Proteomes" id="UP000532866"/>
    </source>
</evidence>
<evidence type="ECO:0000313" key="4">
    <source>
        <dbReference type="EMBL" id="MBC1333127.1"/>
    </source>
</evidence>
<evidence type="ECO:0000313" key="12">
    <source>
        <dbReference type="EMBL" id="MBC1792717.1"/>
    </source>
</evidence>
<dbReference type="Proteomes" id="UP000541955">
    <property type="component" value="Unassembled WGS sequence"/>
</dbReference>
<dbReference type="Proteomes" id="UP000553016">
    <property type="component" value="Unassembled WGS sequence"/>
</dbReference>
<dbReference type="EMBL" id="JAARRU010000001">
    <property type="protein sequence ID" value="MBC1564936.1"/>
    <property type="molecule type" value="Genomic_DNA"/>
</dbReference>
<dbReference type="EMBL" id="JAAROV010000006">
    <property type="protein sequence ID" value="MBC1318292.1"/>
    <property type="molecule type" value="Genomic_DNA"/>
</dbReference>
<dbReference type="Proteomes" id="UP000574104">
    <property type="component" value="Unassembled WGS sequence"/>
</dbReference>
<dbReference type="EMBL" id="JAARZT010000017">
    <property type="protein sequence ID" value="MBC2293503.1"/>
    <property type="molecule type" value="Genomic_DNA"/>
</dbReference>
<dbReference type="EMBL" id="JAARYY010000009">
    <property type="protein sequence ID" value="MBC2245190.1"/>
    <property type="molecule type" value="Genomic_DNA"/>
</dbReference>
<dbReference type="Proteomes" id="UP000548082">
    <property type="component" value="Unassembled WGS sequence"/>
</dbReference>
<evidence type="ECO:0000313" key="42">
    <source>
        <dbReference type="Proteomes" id="UP000574104"/>
    </source>
</evidence>
<dbReference type="EMBL" id="JAARXI010000007">
    <property type="protein sequence ID" value="MBC2117664.1"/>
    <property type="molecule type" value="Genomic_DNA"/>
</dbReference>
<evidence type="ECO:0000313" key="41">
    <source>
        <dbReference type="Proteomes" id="UP000565628"/>
    </source>
</evidence>
<evidence type="ECO:0000313" key="29">
    <source>
        <dbReference type="Proteomes" id="UP000539064"/>
    </source>
</evidence>
<evidence type="ECO:0000313" key="33">
    <source>
        <dbReference type="Proteomes" id="UP000543379"/>
    </source>
</evidence>
<evidence type="ECO:0000313" key="17">
    <source>
        <dbReference type="EMBL" id="MBC2176496.1"/>
    </source>
</evidence>
<dbReference type="Proteomes" id="UP000550367">
    <property type="component" value="Unassembled WGS sequence"/>
</dbReference>
<evidence type="ECO:0000313" key="14">
    <source>
        <dbReference type="EMBL" id="MBC2003558.1"/>
    </source>
</evidence>
<dbReference type="GeneID" id="58715890"/>
<dbReference type="Proteomes" id="UP000543379">
    <property type="component" value="Unassembled WGS sequence"/>
</dbReference>
<dbReference type="EMBL" id="JAARYH010000006">
    <property type="protein sequence ID" value="MBC2167663.1"/>
    <property type="molecule type" value="Genomic_DNA"/>
</dbReference>
<reference evidence="2 24" key="1">
    <citation type="submission" date="2014-05" db="EMBL/GenBank/DDBJ databases">
        <title>Novel Listeriaceae from food processing environments.</title>
        <authorList>
            <person name="den Bakker H.C."/>
        </authorList>
    </citation>
    <scope>NUCLEOTIDE SEQUENCE [LARGE SCALE GENOMIC DNA]</scope>
    <source>
        <strain evidence="2 24">FSL A5-0281</strain>
    </source>
</reference>
<name>A0A099WIG0_9LIST</name>
<dbReference type="Proteomes" id="UP000519573">
    <property type="component" value="Unassembled WGS sequence"/>
</dbReference>
<dbReference type="EMBL" id="JAARVD010000007">
    <property type="protein sequence ID" value="MBC1797790.1"/>
    <property type="molecule type" value="Genomic_DNA"/>
</dbReference>
<evidence type="ECO:0000313" key="43">
    <source>
        <dbReference type="Proteomes" id="UP000585696"/>
    </source>
</evidence>
<evidence type="ECO:0000313" key="16">
    <source>
        <dbReference type="EMBL" id="MBC2167663.1"/>
    </source>
</evidence>
<evidence type="ECO:0000313" key="25">
    <source>
        <dbReference type="Proteomes" id="UP000519573"/>
    </source>
</evidence>
<dbReference type="Proteomes" id="UP000533953">
    <property type="component" value="Unassembled WGS sequence"/>
</dbReference>
<dbReference type="AlphaFoldDB" id="A0A099WIG0"/>
<dbReference type="Proteomes" id="UP000586951">
    <property type="component" value="Unassembled WGS sequence"/>
</dbReference>
<evidence type="ECO:0000313" key="13">
    <source>
        <dbReference type="EMBL" id="MBC1797790.1"/>
    </source>
</evidence>
<dbReference type="Proteomes" id="UP000591929">
    <property type="component" value="Unassembled WGS sequence"/>
</dbReference>
<gene>
    <name evidence="2" type="ORF">EP57_00305</name>
    <name evidence="4" type="ORF">HB759_14370</name>
    <name evidence="3" type="ORF">HB811_16060</name>
    <name evidence="6" type="ORF">HB836_00465</name>
    <name evidence="5" type="ORF">HB847_10620</name>
    <name evidence="8" type="ORF">HB902_03615</name>
    <name evidence="10" type="ORF">HB904_01690</name>
    <name evidence="9" type="ORF">HB907_05910</name>
    <name evidence="23" type="ORF">HBP98_13705</name>
    <name evidence="11" type="ORF">HCA46_06255</name>
    <name evidence="12" type="ORF">HCA52_04720</name>
    <name evidence="13" type="ORF">HCA55_13705</name>
    <name evidence="14" type="ORF">HCA78_07275</name>
    <name evidence="15" type="ORF">HCB06_13615</name>
    <name evidence="19" type="ORF">HCB25_13990</name>
    <name evidence="16" type="ORF">HCB26_13890</name>
    <name evidence="17" type="ORF">HCB27_07705</name>
    <name evidence="18" type="ORF">HCB35_14490</name>
    <name evidence="20" type="ORF">HCB69_03460</name>
    <name evidence="21" type="ORF">HCC36_09705</name>
    <name evidence="7" type="ORF">HCI99_08630</name>
    <name evidence="22" type="ORF">HCJ81_11515</name>
</gene>
<evidence type="ECO:0000313" key="5">
    <source>
        <dbReference type="EMBL" id="MBC1372819.1"/>
    </source>
</evidence>
<evidence type="ECO:0000313" key="21">
    <source>
        <dbReference type="EMBL" id="MBC2293503.1"/>
    </source>
</evidence>
<dbReference type="Proteomes" id="UP000541735">
    <property type="component" value="Unassembled WGS sequence"/>
</dbReference>
<evidence type="ECO:0000313" key="44">
    <source>
        <dbReference type="Proteomes" id="UP000586951"/>
    </source>
</evidence>
<dbReference type="Proteomes" id="UP000539064">
    <property type="component" value="Unassembled WGS sequence"/>
</dbReference>
<evidence type="ECO:0000313" key="20">
    <source>
        <dbReference type="EMBL" id="MBC2283424.1"/>
    </source>
</evidence>
<evidence type="ECO:0000313" key="35">
    <source>
        <dbReference type="Proteomes" id="UP000546244"/>
    </source>
</evidence>
<dbReference type="EMBL" id="JAARVG010000003">
    <property type="protein sequence ID" value="MBC1792717.1"/>
    <property type="molecule type" value="Genomic_DNA"/>
</dbReference>
<evidence type="ECO:0000313" key="2">
    <source>
        <dbReference type="EMBL" id="KGL45474.1"/>
    </source>
</evidence>
<accession>A0A099WIG0</accession>
<dbReference type="EMBL" id="JAARZA010000007">
    <property type="protein sequence ID" value="MBC2241686.1"/>
    <property type="molecule type" value="Genomic_DNA"/>
</dbReference>
<evidence type="ECO:0000313" key="8">
    <source>
        <dbReference type="EMBL" id="MBC1561149.1"/>
    </source>
</evidence>
<dbReference type="RefSeq" id="WP_036083055.1">
    <property type="nucleotide sequence ID" value="NZ_CBCSHQ010000002.1"/>
</dbReference>
<evidence type="ECO:0000313" key="24">
    <source>
        <dbReference type="Proteomes" id="UP000029844"/>
    </source>
</evidence>
<evidence type="ECO:0000313" key="9">
    <source>
        <dbReference type="EMBL" id="MBC1564936.1"/>
    </source>
</evidence>
<evidence type="ECO:0000313" key="26">
    <source>
        <dbReference type="Proteomes" id="UP000529446"/>
    </source>
</evidence>
<evidence type="ECO:0000313" key="37">
    <source>
        <dbReference type="Proteomes" id="UP000547643"/>
    </source>
</evidence>
<evidence type="ECO:0000313" key="31">
    <source>
        <dbReference type="Proteomes" id="UP000541955"/>
    </source>
</evidence>
<dbReference type="EMBL" id="JNFA01000001">
    <property type="protein sequence ID" value="KGL45474.1"/>
    <property type="molecule type" value="Genomic_DNA"/>
</dbReference>
<evidence type="ECO:0000313" key="39">
    <source>
        <dbReference type="Proteomes" id="UP000550367"/>
    </source>
</evidence>
<dbReference type="Proteomes" id="UP000029844">
    <property type="component" value="Unassembled WGS sequence"/>
</dbReference>